<gene>
    <name evidence="1" type="ORF">PN36_32375</name>
</gene>
<accession>A0A0A6P655</accession>
<protein>
    <submittedName>
        <fullName evidence="1">Uncharacterized protein</fullName>
    </submittedName>
</protein>
<dbReference type="Proteomes" id="UP000030428">
    <property type="component" value="Unassembled WGS sequence"/>
</dbReference>
<evidence type="ECO:0000313" key="1">
    <source>
        <dbReference type="EMBL" id="KHD06278.1"/>
    </source>
</evidence>
<dbReference type="EMBL" id="JSZA02000282">
    <property type="protein sequence ID" value="KHD06278.1"/>
    <property type="molecule type" value="Genomic_DNA"/>
</dbReference>
<organism evidence="1 2">
    <name type="scientific">Candidatus Thiomargarita nelsonii</name>
    <dbReference type="NCBI Taxonomy" id="1003181"/>
    <lineage>
        <taxon>Bacteria</taxon>
        <taxon>Pseudomonadati</taxon>
        <taxon>Pseudomonadota</taxon>
        <taxon>Gammaproteobacteria</taxon>
        <taxon>Thiotrichales</taxon>
        <taxon>Thiotrichaceae</taxon>
        <taxon>Thiomargarita</taxon>
    </lineage>
</organism>
<keyword evidence="2" id="KW-1185">Reference proteome</keyword>
<sequence length="154" mass="18098">MENERLFRLSIWCPAKLARPLDYTNVESQHLNFLFEPERLFEQIYVWEPGQDDVFICLDATLAHKFRQELIEKFAPHIAPETRNMAHFANALESLKLAIHQNGHLDWVDSEQIIEININECTNLRVNTALSMLHHFHWVLRTFEHVPGASVVIR</sequence>
<dbReference type="AlphaFoldDB" id="A0A0A6P655"/>
<comment type="caution">
    <text evidence="1">The sequence shown here is derived from an EMBL/GenBank/DDBJ whole genome shotgun (WGS) entry which is preliminary data.</text>
</comment>
<name>A0A0A6P655_9GAMM</name>
<evidence type="ECO:0000313" key="2">
    <source>
        <dbReference type="Proteomes" id="UP000030428"/>
    </source>
</evidence>
<proteinExistence type="predicted"/>
<reference evidence="1 2" key="1">
    <citation type="journal article" date="2016" name="Front. Microbiol.">
        <title>Single-Cell (Meta-)Genomics of a Dimorphic Candidatus Thiomargarita nelsonii Reveals Genomic Plasticity.</title>
        <authorList>
            <person name="Flood B.E."/>
            <person name="Fliss P."/>
            <person name="Jones D.S."/>
            <person name="Dick G.J."/>
            <person name="Jain S."/>
            <person name="Kaster A.K."/>
            <person name="Winkel M."/>
            <person name="Mussmann M."/>
            <person name="Bailey J."/>
        </authorList>
    </citation>
    <scope>NUCLEOTIDE SEQUENCE [LARGE SCALE GENOMIC DNA]</scope>
    <source>
        <strain evidence="1">Hydrate Ridge</strain>
    </source>
</reference>